<dbReference type="InterPro" id="IPR007325">
    <property type="entry name" value="KFase/CYL"/>
</dbReference>
<feature type="chain" id="PRO_5044884015" evidence="4">
    <location>
        <begin position="24"/>
        <end position="242"/>
    </location>
</feature>
<gene>
    <name evidence="5" type="ORF">ACH5RR_022211</name>
</gene>
<evidence type="ECO:0000313" key="6">
    <source>
        <dbReference type="Proteomes" id="UP001630127"/>
    </source>
</evidence>
<protein>
    <submittedName>
        <fullName evidence="5">Uncharacterized protein</fullName>
    </submittedName>
</protein>
<dbReference type="Gene3D" id="3.50.30.50">
    <property type="entry name" value="Putative cyclase"/>
    <property type="match status" value="1"/>
</dbReference>
<dbReference type="AlphaFoldDB" id="A0ABD2Z769"/>
<dbReference type="Pfam" id="PF04199">
    <property type="entry name" value="Cyclase"/>
    <property type="match status" value="1"/>
</dbReference>
<evidence type="ECO:0000256" key="2">
    <source>
        <dbReference type="ARBA" id="ARBA00007865"/>
    </source>
</evidence>
<keyword evidence="4" id="KW-0732">Signal</keyword>
<keyword evidence="3" id="KW-0964">Secreted</keyword>
<proteinExistence type="inferred from homology"/>
<evidence type="ECO:0000256" key="3">
    <source>
        <dbReference type="ARBA" id="ARBA00022530"/>
    </source>
</evidence>
<feature type="signal peptide" evidence="4">
    <location>
        <begin position="1"/>
        <end position="23"/>
    </location>
</feature>
<evidence type="ECO:0000256" key="1">
    <source>
        <dbReference type="ARBA" id="ARBA00004498"/>
    </source>
</evidence>
<comment type="subcellular location">
    <subcellularLocation>
        <location evidence="1">Secreted</location>
        <location evidence="1">Extracellular space</location>
        <location evidence="1">Extracellular matrix</location>
    </subcellularLocation>
</comment>
<comment type="caution">
    <text evidence="5">The sequence shown here is derived from an EMBL/GenBank/DDBJ whole genome shotgun (WGS) entry which is preliminary data.</text>
</comment>
<dbReference type="SUPFAM" id="SSF102198">
    <property type="entry name" value="Putative cyclase"/>
    <property type="match status" value="1"/>
</dbReference>
<keyword evidence="6" id="KW-1185">Reference proteome</keyword>
<dbReference type="Proteomes" id="UP001630127">
    <property type="component" value="Unassembled WGS sequence"/>
</dbReference>
<sequence>MQQLSISFSCWTIILLVAAVATATDVFPEDLNDDCIIDISHPIKNFIPSVDSTINPEEIIKVHLGTITVTSTFNFSSHLGTNVAAPSYIFKNLRQTVTVDSLKVSTLIGPVLVVQTPNNSNITENVLRSLSIPREVKRVIFKTQNTDGQLMDKRDYTGFTADGAKYLVDYTDIKFVGIDYMSVARKDEIAAVHQILLDPNKGIIPVGNLKLDQVNPGFYSMNCLPLRILTAAAPVRCILVKN</sequence>
<accession>A0ABD2Z769</accession>
<name>A0ABD2Z769_9GENT</name>
<keyword evidence="3" id="KW-0272">Extracellular matrix</keyword>
<reference evidence="5 6" key="1">
    <citation type="submission" date="2024-11" db="EMBL/GenBank/DDBJ databases">
        <title>A near-complete genome assembly of Cinchona calisaya.</title>
        <authorList>
            <person name="Lian D.C."/>
            <person name="Zhao X.W."/>
            <person name="Wei L."/>
        </authorList>
    </citation>
    <scope>NUCLEOTIDE SEQUENCE [LARGE SCALE GENOMIC DNA]</scope>
    <source>
        <tissue evidence="5">Nenye</tissue>
    </source>
</reference>
<evidence type="ECO:0000256" key="4">
    <source>
        <dbReference type="SAM" id="SignalP"/>
    </source>
</evidence>
<dbReference type="PANTHER" id="PTHR31118">
    <property type="entry name" value="CYCLASE-LIKE PROTEIN 2"/>
    <property type="match status" value="1"/>
</dbReference>
<dbReference type="PANTHER" id="PTHR31118:SF18">
    <property type="entry name" value="KYNURENINE FORMAMIDASE-LIKE ISOFORM X1"/>
    <property type="match status" value="1"/>
</dbReference>
<comment type="similarity">
    <text evidence="2">Belongs to the Cyclase 1 superfamily.</text>
</comment>
<organism evidence="5 6">
    <name type="scientific">Cinchona calisaya</name>
    <dbReference type="NCBI Taxonomy" id="153742"/>
    <lineage>
        <taxon>Eukaryota</taxon>
        <taxon>Viridiplantae</taxon>
        <taxon>Streptophyta</taxon>
        <taxon>Embryophyta</taxon>
        <taxon>Tracheophyta</taxon>
        <taxon>Spermatophyta</taxon>
        <taxon>Magnoliopsida</taxon>
        <taxon>eudicotyledons</taxon>
        <taxon>Gunneridae</taxon>
        <taxon>Pentapetalae</taxon>
        <taxon>asterids</taxon>
        <taxon>lamiids</taxon>
        <taxon>Gentianales</taxon>
        <taxon>Rubiaceae</taxon>
        <taxon>Cinchonoideae</taxon>
        <taxon>Cinchoneae</taxon>
        <taxon>Cinchona</taxon>
    </lineage>
</organism>
<dbReference type="EMBL" id="JBJUIK010000010">
    <property type="protein sequence ID" value="KAL3515309.1"/>
    <property type="molecule type" value="Genomic_DNA"/>
</dbReference>
<dbReference type="InterPro" id="IPR037175">
    <property type="entry name" value="KFase_sf"/>
</dbReference>
<evidence type="ECO:0000313" key="5">
    <source>
        <dbReference type="EMBL" id="KAL3515309.1"/>
    </source>
</evidence>